<accession>A0A562NUS2</accession>
<dbReference type="Proteomes" id="UP000316225">
    <property type="component" value="Unassembled WGS sequence"/>
</dbReference>
<gene>
    <name evidence="4" type="ORF">IQ24_01148</name>
</gene>
<evidence type="ECO:0000313" key="4">
    <source>
        <dbReference type="EMBL" id="TWI35790.1"/>
    </source>
</evidence>
<name>A0A562NUS2_9RHOB</name>
<dbReference type="Pfam" id="PF00353">
    <property type="entry name" value="HemolysinCabind"/>
    <property type="match status" value="6"/>
</dbReference>
<dbReference type="PROSITE" id="PS00330">
    <property type="entry name" value="HEMOLYSIN_CALCIUM"/>
    <property type="match status" value="3"/>
</dbReference>
<dbReference type="GO" id="GO:0005576">
    <property type="term" value="C:extracellular region"/>
    <property type="evidence" value="ECO:0007669"/>
    <property type="project" value="UniProtKB-SubCell"/>
</dbReference>
<comment type="subcellular location">
    <subcellularLocation>
        <location evidence="1">Secreted</location>
    </subcellularLocation>
</comment>
<dbReference type="InterPro" id="IPR011049">
    <property type="entry name" value="Serralysin-like_metalloprot_C"/>
</dbReference>
<dbReference type="InterPro" id="IPR001343">
    <property type="entry name" value="Hemolysn_Ca-bd"/>
</dbReference>
<dbReference type="EMBL" id="VLKU01000003">
    <property type="protein sequence ID" value="TWI35790.1"/>
    <property type="molecule type" value="Genomic_DNA"/>
</dbReference>
<dbReference type="InterPro" id="IPR018511">
    <property type="entry name" value="Hemolysin-typ_Ca-bd_CS"/>
</dbReference>
<dbReference type="PANTHER" id="PTHR38340:SF1">
    <property type="entry name" value="S-LAYER PROTEIN"/>
    <property type="match status" value="1"/>
</dbReference>
<dbReference type="RefSeq" id="WP_145396858.1">
    <property type="nucleotide sequence ID" value="NZ_VLKU01000003.1"/>
</dbReference>
<proteinExistence type="predicted"/>
<dbReference type="OrthoDB" id="7783360at2"/>
<keyword evidence="2" id="KW-0964">Secreted</keyword>
<feature type="compositionally biased region" description="Low complexity" evidence="3">
    <location>
        <begin position="702"/>
        <end position="713"/>
    </location>
</feature>
<dbReference type="AlphaFoldDB" id="A0A562NUS2"/>
<feature type="region of interest" description="Disordered" evidence="3">
    <location>
        <begin position="698"/>
        <end position="785"/>
    </location>
</feature>
<evidence type="ECO:0000256" key="2">
    <source>
        <dbReference type="ARBA" id="ARBA00022525"/>
    </source>
</evidence>
<dbReference type="PRINTS" id="PR00313">
    <property type="entry name" value="CABNDNGRPT"/>
</dbReference>
<protein>
    <submittedName>
        <fullName evidence="4">Ca2+-binding RTX toxin-like protein</fullName>
    </submittedName>
</protein>
<dbReference type="InterPro" id="IPR050557">
    <property type="entry name" value="RTX_toxin/Mannuronan_C5-epim"/>
</dbReference>
<reference evidence="4 5" key="1">
    <citation type="journal article" date="2015" name="Stand. Genomic Sci.">
        <title>Genomic Encyclopedia of Bacterial and Archaeal Type Strains, Phase III: the genomes of soil and plant-associated and newly described type strains.</title>
        <authorList>
            <person name="Whitman W.B."/>
            <person name="Woyke T."/>
            <person name="Klenk H.P."/>
            <person name="Zhou Y."/>
            <person name="Lilburn T.G."/>
            <person name="Beck B.J."/>
            <person name="De Vos P."/>
            <person name="Vandamme P."/>
            <person name="Eisen J.A."/>
            <person name="Garrity G."/>
            <person name="Hugenholtz P."/>
            <person name="Kyrpides N.C."/>
        </authorList>
    </citation>
    <scope>NUCLEOTIDE SEQUENCE [LARGE SCALE GENOMIC DNA]</scope>
    <source>
        <strain evidence="4 5">CGMCC 1.5364</strain>
    </source>
</reference>
<evidence type="ECO:0000313" key="5">
    <source>
        <dbReference type="Proteomes" id="UP000316225"/>
    </source>
</evidence>
<organism evidence="4 5">
    <name type="scientific">Paracoccus sulfuroxidans</name>
    <dbReference type="NCBI Taxonomy" id="384678"/>
    <lineage>
        <taxon>Bacteria</taxon>
        <taxon>Pseudomonadati</taxon>
        <taxon>Pseudomonadota</taxon>
        <taxon>Alphaproteobacteria</taxon>
        <taxon>Rhodobacterales</taxon>
        <taxon>Paracoccaceae</taxon>
        <taxon>Paracoccus</taxon>
    </lineage>
</organism>
<comment type="caution">
    <text evidence="4">The sequence shown here is derived from an EMBL/GenBank/DDBJ whole genome shotgun (WGS) entry which is preliminary data.</text>
</comment>
<evidence type="ECO:0000256" key="3">
    <source>
        <dbReference type="SAM" id="MobiDB-lite"/>
    </source>
</evidence>
<dbReference type="Gene3D" id="2.150.10.10">
    <property type="entry name" value="Serralysin-like metalloprotease, C-terminal"/>
    <property type="match status" value="4"/>
</dbReference>
<dbReference type="PANTHER" id="PTHR38340">
    <property type="entry name" value="S-LAYER PROTEIN"/>
    <property type="match status" value="1"/>
</dbReference>
<sequence>MCPAISNPSIGIGLNGVTDWTTQSPFIDVFKTARDWVGHLEGQWGGASAALMKTVMDAQGWLTALPEGVSHVSTMLLTSLPAEMTSAAGRYRMTYEGEGTIAIYGATNVVQNDGEIWFTYTPNGSTGITIDITEINETDYLRNVSVVHERDIGRLEDGEIFNPRWLDLIQDMRSLRFMDWQHTNGSTLARWADRATQDDATWGTAAGVPLEVMVELANQTGTDPWFNIPFNANRDFITRFVRYVEENLDPELKPYFEMSNEVWNWQFGQTHTANTVGQSKWPGVGTAYLQEYAARAVEMAKVIDQVYGASVNDRVYKVISSQTGWEGLEQAVFDAPDYVASTGNNAPYTYFNSFAITGYFDGALGRDEKAATVKTWLAQSLTRAERAADAANLTGAARAAYIAEHRYDHAGTLAFRELRDGSVTGDATGSLQSLYATFAYYKRVTDARGLELVMYEGGTHVVGVNDWQNDNELTDFFLWLNQHDEMGTLYTELFQGWRDAGGTMFNAFVDVASHSKFGSWGALQHIDDQSARWDALTRFNELVPAWWETRAPGAFIGSREDGGLPPDNTLFGTPGHDTIQGTAGADRIDGLGGNDSLRGMQGDDTIYGGPGNDTLIGDAGFDQLHGGTGNDLYIVDSTGDLVIELAGQGIDTVRTPVNWTLSDHVENLVQIGTANLQGTGNALDNTITGNAGHNTLSGGAGNDTINGGNGDDLINGDDGNDMLSGQNGRDTINGGAGDDTLQGLNDDDVLDGGAGNDSLSGGNGNDRLQGGIGNDSLNAGGGNDTVNGGNGHDYIWGVAGNNLLQGGTGNDTIDSGNDSSTLQGGAGDDRLIIRWDHGARHVVSGEAGADTFDFLSRDSAQTSVTTIRDFEVGIDTLKVEGVIVSRSTPESRLEAAGISFSTAADGSLVVHFDSGDTIRLLGVTADLFWG</sequence>
<dbReference type="SUPFAM" id="SSF51120">
    <property type="entry name" value="beta-Roll"/>
    <property type="match status" value="3"/>
</dbReference>
<dbReference type="GO" id="GO:0005509">
    <property type="term" value="F:calcium ion binding"/>
    <property type="evidence" value="ECO:0007669"/>
    <property type="project" value="InterPro"/>
</dbReference>
<evidence type="ECO:0000256" key="1">
    <source>
        <dbReference type="ARBA" id="ARBA00004613"/>
    </source>
</evidence>
<keyword evidence="5" id="KW-1185">Reference proteome</keyword>